<dbReference type="PANTHER" id="PTHR41774:SF1">
    <property type="entry name" value="NGG1P INTERACTING FACTOR NIF3"/>
    <property type="match status" value="1"/>
</dbReference>
<reference evidence="2" key="1">
    <citation type="submission" date="2021-07" db="EMBL/GenBank/DDBJ databases">
        <authorList>
            <person name="Branca A.L. A."/>
        </authorList>
    </citation>
    <scope>NUCLEOTIDE SEQUENCE</scope>
</reference>
<dbReference type="InterPro" id="IPR036069">
    <property type="entry name" value="DUF34/NIF3_sf"/>
</dbReference>
<dbReference type="SUPFAM" id="SSF102705">
    <property type="entry name" value="NIF3 (NGG1p interacting factor 3)-like"/>
    <property type="match status" value="1"/>
</dbReference>
<dbReference type="EMBL" id="CAJVRC010000846">
    <property type="protein sequence ID" value="CAG8893283.1"/>
    <property type="molecule type" value="Genomic_DNA"/>
</dbReference>
<keyword evidence="3" id="KW-1185">Reference proteome</keyword>
<evidence type="ECO:0000313" key="3">
    <source>
        <dbReference type="Proteomes" id="UP001154252"/>
    </source>
</evidence>
<evidence type="ECO:0000313" key="2">
    <source>
        <dbReference type="EMBL" id="CAG8893283.1"/>
    </source>
</evidence>
<name>A0A9W4P3F1_9EURO</name>
<sequence>MTHLRTSNLGRLLLSDSRPRCTTQYFMPRNILCGSWSLTRSTFRPQLRSQTLYTLRLASYFATNPRTNFQKSAGLLNLSERSRIQSYIHPKHKMSTSTPDRYKLVFFVPTANVEACKDAIFATGAGSFPGGKYTKVCFQTVGTGQFLPGNGAVPAVGTVGALERCEEVRVEIMCLGRGIMLNAVDALVSAHPYEQVAYEVYKMENV</sequence>
<protein>
    <recommendedName>
        <fullName evidence="1">ATP phosphoribosyltransferase</fullName>
    </recommendedName>
</protein>
<dbReference type="Gene3D" id="3.30.70.120">
    <property type="match status" value="1"/>
</dbReference>
<dbReference type="Proteomes" id="UP001154252">
    <property type="component" value="Unassembled WGS sequence"/>
</dbReference>
<organism evidence="2 3">
    <name type="scientific">Penicillium egyptiacum</name>
    <dbReference type="NCBI Taxonomy" id="1303716"/>
    <lineage>
        <taxon>Eukaryota</taxon>
        <taxon>Fungi</taxon>
        <taxon>Dikarya</taxon>
        <taxon>Ascomycota</taxon>
        <taxon>Pezizomycotina</taxon>
        <taxon>Eurotiomycetes</taxon>
        <taxon>Eurotiomycetidae</taxon>
        <taxon>Eurotiales</taxon>
        <taxon>Aspergillaceae</taxon>
        <taxon>Penicillium</taxon>
    </lineage>
</organism>
<proteinExistence type="predicted"/>
<gene>
    <name evidence="2" type="ORF">PEGY_LOCUS3455</name>
</gene>
<dbReference type="PANTHER" id="PTHR41774">
    <property type="match status" value="1"/>
</dbReference>
<dbReference type="InterPro" id="IPR015867">
    <property type="entry name" value="N-reg_PII/ATP_PRibTrfase_C"/>
</dbReference>
<comment type="caution">
    <text evidence="2">The sequence shown here is derived from an EMBL/GenBank/DDBJ whole genome shotgun (WGS) entry which is preliminary data.</text>
</comment>
<dbReference type="OrthoDB" id="15981at2759"/>
<accession>A0A9W4P3F1</accession>
<dbReference type="AlphaFoldDB" id="A0A9W4P3F1"/>
<evidence type="ECO:0000256" key="1">
    <source>
        <dbReference type="ARBA" id="ARBA00020998"/>
    </source>
</evidence>